<organism evidence="3">
    <name type="scientific">Caenorhabditis brenneri</name>
    <name type="common">Nematode worm</name>
    <dbReference type="NCBI Taxonomy" id="135651"/>
    <lineage>
        <taxon>Eukaryota</taxon>
        <taxon>Metazoa</taxon>
        <taxon>Ecdysozoa</taxon>
        <taxon>Nematoda</taxon>
        <taxon>Chromadorea</taxon>
        <taxon>Rhabditida</taxon>
        <taxon>Rhabditina</taxon>
        <taxon>Rhabditomorpha</taxon>
        <taxon>Rhabditoidea</taxon>
        <taxon>Rhabditidae</taxon>
        <taxon>Peloderinae</taxon>
        <taxon>Caenorhabditis</taxon>
    </lineage>
</organism>
<sequence length="94" mass="10975">MSASNDLKCELYLKSKEYKSGETKSEDFKFCCVENTYCAFYYQSWFLILSISFAMFFLLIFLLCAYKCYRRRYGKNGIDEDASEGTTPELIVSP</sequence>
<feature type="transmembrane region" description="Helical" evidence="1">
    <location>
        <begin position="45"/>
        <end position="66"/>
    </location>
</feature>
<evidence type="ECO:0000313" key="3">
    <source>
        <dbReference type="Proteomes" id="UP000008068"/>
    </source>
</evidence>
<evidence type="ECO:0000313" key="2">
    <source>
        <dbReference type="EMBL" id="EGT49700.1"/>
    </source>
</evidence>
<dbReference type="AlphaFoldDB" id="G0MDL3"/>
<dbReference type="OMA" id="KFCCVEN"/>
<name>G0MDL3_CAEBE</name>
<gene>
    <name evidence="2" type="ORF">CAEBREN_21435</name>
</gene>
<accession>G0MDL3</accession>
<reference evidence="3" key="1">
    <citation type="submission" date="2011-07" db="EMBL/GenBank/DDBJ databases">
        <authorList>
            <consortium name="Caenorhabditis brenneri Sequencing and Analysis Consortium"/>
            <person name="Wilson R.K."/>
        </authorList>
    </citation>
    <scope>NUCLEOTIDE SEQUENCE [LARGE SCALE GENOMIC DNA]</scope>
    <source>
        <strain evidence="3">PB2801</strain>
    </source>
</reference>
<dbReference type="Proteomes" id="UP000008068">
    <property type="component" value="Unassembled WGS sequence"/>
</dbReference>
<dbReference type="eggNOG" id="ENOG502TKAT">
    <property type="taxonomic scope" value="Eukaryota"/>
</dbReference>
<dbReference type="InParanoid" id="G0MDL3"/>
<dbReference type="OrthoDB" id="10442286at2759"/>
<dbReference type="HOGENOM" id="CLU_2388157_0_0_1"/>
<proteinExistence type="predicted"/>
<protein>
    <submittedName>
        <fullName evidence="2">Uncharacterized protein</fullName>
    </submittedName>
</protein>
<keyword evidence="1" id="KW-0472">Membrane</keyword>
<dbReference type="EMBL" id="GL379790">
    <property type="protein sequence ID" value="EGT49700.1"/>
    <property type="molecule type" value="Genomic_DNA"/>
</dbReference>
<keyword evidence="1" id="KW-1133">Transmembrane helix</keyword>
<keyword evidence="3" id="KW-1185">Reference proteome</keyword>
<evidence type="ECO:0000256" key="1">
    <source>
        <dbReference type="SAM" id="Phobius"/>
    </source>
</evidence>
<keyword evidence="1" id="KW-0812">Transmembrane</keyword>